<evidence type="ECO:0000256" key="4">
    <source>
        <dbReference type="ARBA" id="ARBA00022692"/>
    </source>
</evidence>
<dbReference type="GO" id="GO:0016780">
    <property type="term" value="F:phosphotransferase activity, for other substituted phosphate groups"/>
    <property type="evidence" value="ECO:0007669"/>
    <property type="project" value="TreeGrafter"/>
</dbReference>
<feature type="transmembrane region" description="Helical" evidence="7">
    <location>
        <begin position="12"/>
        <end position="31"/>
    </location>
</feature>
<evidence type="ECO:0000259" key="8">
    <source>
        <dbReference type="Pfam" id="PF02397"/>
    </source>
</evidence>
<proteinExistence type="inferred from homology"/>
<gene>
    <name evidence="9" type="ORF">QJU78_09485</name>
</gene>
<evidence type="ECO:0000313" key="9">
    <source>
        <dbReference type="EMBL" id="MDP8187987.1"/>
    </source>
</evidence>
<keyword evidence="5 7" id="KW-1133">Transmembrane helix</keyword>
<keyword evidence="3" id="KW-0808">Transferase</keyword>
<protein>
    <submittedName>
        <fullName evidence="9">Exopolysaccharide biosynthesis polyprenyl glycosylphosphotransferase</fullName>
    </submittedName>
</protein>
<organism evidence="9 10">
    <name type="scientific">Pasteurella atlantica</name>
    <dbReference type="NCBI Taxonomy" id="2827233"/>
    <lineage>
        <taxon>Bacteria</taxon>
        <taxon>Pseudomonadati</taxon>
        <taxon>Pseudomonadota</taxon>
        <taxon>Gammaproteobacteria</taxon>
        <taxon>Pasteurellales</taxon>
        <taxon>Pasteurellaceae</taxon>
        <taxon>Pasteurella</taxon>
    </lineage>
</organism>
<keyword evidence="6 7" id="KW-0472">Membrane</keyword>
<evidence type="ECO:0000256" key="3">
    <source>
        <dbReference type="ARBA" id="ARBA00022679"/>
    </source>
</evidence>
<feature type="domain" description="Bacterial sugar transferase" evidence="8">
    <location>
        <begin position="198"/>
        <end position="380"/>
    </location>
</feature>
<dbReference type="RefSeq" id="WP_229577189.1">
    <property type="nucleotide sequence ID" value="NZ_JAGRQI010000025.1"/>
</dbReference>
<sequence>MWGTNWHSWNNNSINSVIMMGIVYVSSFWSIRRFTSHIGILTFRYIVPIFGFWFVLVAAIIFIFRFDYSVWYLIFSSIVSLSLLILFDYINRINKQKIIAYIPTRRITELPKIPYVTWKKLEKTQPLTKQDVSIVMADLRADLSDEWQQFLADCTLKHIPVYHSSRLLERLTGRVKIDHMYENELGALLPSKSYQTIKRILETSLILCSLPIVLPVMIITGLLIMIESRGGMFFLQERIGQGGIPFTVYKFRSMCKDSEKDGSQFAQANDMRVTRIGKFIRKTRIDELPQFFNVLKGEMSLIGPRPEQKKFVEEFNKEIPFYNYRYIVKPGISGWAQVVQGYAADTDDTRIKLEHDFYYIKNFSFSMDLVILFKTIQTMLTGFGAR</sequence>
<evidence type="ECO:0000256" key="1">
    <source>
        <dbReference type="ARBA" id="ARBA00004141"/>
    </source>
</evidence>
<dbReference type="EMBL" id="JASAYJ010000024">
    <property type="protein sequence ID" value="MDP8187987.1"/>
    <property type="molecule type" value="Genomic_DNA"/>
</dbReference>
<name>A0AAW8CUE7_9PAST</name>
<feature type="transmembrane region" description="Helical" evidence="7">
    <location>
        <begin position="70"/>
        <end position="90"/>
    </location>
</feature>
<dbReference type="NCBIfam" id="TIGR03025">
    <property type="entry name" value="EPS_sugtrans"/>
    <property type="match status" value="1"/>
</dbReference>
<comment type="subcellular location">
    <subcellularLocation>
        <location evidence="1">Membrane</location>
        <topology evidence="1">Multi-pass membrane protein</topology>
    </subcellularLocation>
</comment>
<accession>A0AAW8CUE7</accession>
<comment type="similarity">
    <text evidence="2">Belongs to the bacterial sugar transferase family.</text>
</comment>
<feature type="transmembrane region" description="Helical" evidence="7">
    <location>
        <begin position="205"/>
        <end position="226"/>
    </location>
</feature>
<comment type="caution">
    <text evidence="9">The sequence shown here is derived from an EMBL/GenBank/DDBJ whole genome shotgun (WGS) entry which is preliminary data.</text>
</comment>
<keyword evidence="4 7" id="KW-0812">Transmembrane</keyword>
<evidence type="ECO:0000256" key="2">
    <source>
        <dbReference type="ARBA" id="ARBA00006464"/>
    </source>
</evidence>
<evidence type="ECO:0000256" key="7">
    <source>
        <dbReference type="SAM" id="Phobius"/>
    </source>
</evidence>
<dbReference type="InterPro" id="IPR017475">
    <property type="entry name" value="EPS_sugar_tfrase"/>
</dbReference>
<dbReference type="GO" id="GO:0016020">
    <property type="term" value="C:membrane"/>
    <property type="evidence" value="ECO:0007669"/>
    <property type="project" value="UniProtKB-SubCell"/>
</dbReference>
<dbReference type="PANTHER" id="PTHR30576">
    <property type="entry name" value="COLANIC BIOSYNTHESIS UDP-GLUCOSE LIPID CARRIER TRANSFERASE"/>
    <property type="match status" value="1"/>
</dbReference>
<dbReference type="AlphaFoldDB" id="A0AAW8CUE7"/>
<dbReference type="Pfam" id="PF02397">
    <property type="entry name" value="Bac_transf"/>
    <property type="match status" value="1"/>
</dbReference>
<evidence type="ECO:0000256" key="6">
    <source>
        <dbReference type="ARBA" id="ARBA00023136"/>
    </source>
</evidence>
<evidence type="ECO:0000256" key="5">
    <source>
        <dbReference type="ARBA" id="ARBA00022989"/>
    </source>
</evidence>
<reference evidence="9" key="1">
    <citation type="journal article" date="2023" name="Front. Microbiol.">
        <title>Phylogeography and host specificity of Pasteurellaceae pathogenic to sea-farmed fish in the north-east Atlantic.</title>
        <authorList>
            <person name="Gulla S."/>
            <person name="Colquhoun D.J."/>
            <person name="Olsen A.B."/>
            <person name="Spilsberg B."/>
            <person name="Lagesen K."/>
            <person name="Aakesson C.P."/>
            <person name="Strom S."/>
            <person name="Manji F."/>
            <person name="Birkbeck T.H."/>
            <person name="Nilsen H.K."/>
        </authorList>
    </citation>
    <scope>NUCLEOTIDE SEQUENCE</scope>
    <source>
        <strain evidence="9">VIB1234</strain>
    </source>
</reference>
<dbReference type="Proteomes" id="UP001230466">
    <property type="component" value="Unassembled WGS sequence"/>
</dbReference>
<dbReference type="InterPro" id="IPR003362">
    <property type="entry name" value="Bact_transf"/>
</dbReference>
<feature type="transmembrane region" description="Helical" evidence="7">
    <location>
        <begin position="43"/>
        <end position="64"/>
    </location>
</feature>
<evidence type="ECO:0000313" key="10">
    <source>
        <dbReference type="Proteomes" id="UP001230466"/>
    </source>
</evidence>
<dbReference type="PANTHER" id="PTHR30576:SF0">
    <property type="entry name" value="UNDECAPRENYL-PHOSPHATE N-ACETYLGALACTOSAMINYL 1-PHOSPHATE TRANSFERASE-RELATED"/>
    <property type="match status" value="1"/>
</dbReference>